<dbReference type="EC" id="4.2.1.10" evidence="6 8"/>
<evidence type="ECO:0000256" key="8">
    <source>
        <dbReference type="HAMAP-Rule" id="MF_00169"/>
    </source>
</evidence>
<sequence>MKLLIVNGPNLNLLGEREPEVYGSESLADVNAWIEQHESSQAHQLAFFQSNHEGLLIDYLHEHRRRVDGLVINPGGLTHYSVALRDAISGCQIPTVEVHLSDIYSREAFRHVSMIKDVCLQQVSGRGKQGYIDAIEFLAAELSSGLA</sequence>
<dbReference type="CDD" id="cd00466">
    <property type="entry name" value="DHQase_II"/>
    <property type="match status" value="1"/>
</dbReference>
<comment type="catalytic activity">
    <reaction evidence="1 8">
        <text>3-dehydroquinate = 3-dehydroshikimate + H2O</text>
        <dbReference type="Rhea" id="RHEA:21096"/>
        <dbReference type="ChEBI" id="CHEBI:15377"/>
        <dbReference type="ChEBI" id="CHEBI:16630"/>
        <dbReference type="ChEBI" id="CHEBI:32364"/>
        <dbReference type="EC" id="4.2.1.10"/>
    </reaction>
</comment>
<keyword evidence="13" id="KW-1185">Reference proteome</keyword>
<dbReference type="HAMAP" id="MF_00169">
    <property type="entry name" value="AroQ"/>
    <property type="match status" value="1"/>
</dbReference>
<dbReference type="AlphaFoldDB" id="A0A395JMG1"/>
<dbReference type="InParanoid" id="A0A395JMG1"/>
<keyword evidence="8" id="KW-0028">Amino-acid biosynthesis</keyword>
<dbReference type="InterPro" id="IPR036441">
    <property type="entry name" value="DHquinase_II_sf"/>
</dbReference>
<evidence type="ECO:0000256" key="5">
    <source>
        <dbReference type="ARBA" id="ARBA00011193"/>
    </source>
</evidence>
<feature type="site" description="Transition state stabilizer" evidence="8 11">
    <location>
        <position position="17"/>
    </location>
</feature>
<dbReference type="GO" id="GO:0003855">
    <property type="term" value="F:3-dehydroquinate dehydratase activity"/>
    <property type="evidence" value="ECO:0007669"/>
    <property type="project" value="UniProtKB-UniRule"/>
</dbReference>
<feature type="binding site" evidence="8 10">
    <location>
        <position position="73"/>
    </location>
    <ligand>
        <name>substrate</name>
    </ligand>
</feature>
<dbReference type="PANTHER" id="PTHR21272">
    <property type="entry name" value="CATABOLIC 3-DEHYDROQUINASE"/>
    <property type="match status" value="1"/>
</dbReference>
<protein>
    <recommendedName>
        <fullName evidence="6 8">3-dehydroquinate dehydratase</fullName>
        <shortName evidence="8">3-dehydroquinase</shortName>
        <ecNumber evidence="6 8">4.2.1.10</ecNumber>
    </recommendedName>
    <alternativeName>
        <fullName evidence="8">Type II DHQase</fullName>
    </alternativeName>
</protein>
<evidence type="ECO:0000256" key="6">
    <source>
        <dbReference type="ARBA" id="ARBA00012060"/>
    </source>
</evidence>
<dbReference type="GO" id="GO:0009423">
    <property type="term" value="P:chorismate biosynthetic process"/>
    <property type="evidence" value="ECO:0007669"/>
    <property type="project" value="UniProtKB-UniRule"/>
</dbReference>
<dbReference type="OrthoDB" id="9790793at2"/>
<dbReference type="NCBIfam" id="NF003805">
    <property type="entry name" value="PRK05395.1-2"/>
    <property type="match status" value="1"/>
</dbReference>
<dbReference type="PROSITE" id="PS01029">
    <property type="entry name" value="DEHYDROQUINASE_II"/>
    <property type="match status" value="1"/>
</dbReference>
<feature type="active site" description="Proton acceptor" evidence="8 9">
    <location>
        <position position="22"/>
    </location>
</feature>
<dbReference type="Pfam" id="PF01220">
    <property type="entry name" value="DHquinase_II"/>
    <property type="match status" value="1"/>
</dbReference>
<comment type="pathway">
    <text evidence="3 8">Metabolic intermediate biosynthesis; chorismate biosynthesis; chorismate from D-erythrose 4-phosphate and phosphoenolpyruvate: step 3/7.</text>
</comment>
<dbReference type="GO" id="GO:0008652">
    <property type="term" value="P:amino acid biosynthetic process"/>
    <property type="evidence" value="ECO:0007669"/>
    <property type="project" value="UniProtKB-KW"/>
</dbReference>
<dbReference type="Proteomes" id="UP000253083">
    <property type="component" value="Unassembled WGS sequence"/>
</dbReference>
<proteinExistence type="inferred from homology"/>
<feature type="binding site" evidence="8 10">
    <location>
        <position position="86"/>
    </location>
    <ligand>
        <name>substrate</name>
    </ligand>
</feature>
<evidence type="ECO:0000256" key="11">
    <source>
        <dbReference type="PIRSR" id="PIRSR001399-3"/>
    </source>
</evidence>
<dbReference type="PANTHER" id="PTHR21272:SF3">
    <property type="entry name" value="CATABOLIC 3-DEHYDROQUINASE"/>
    <property type="match status" value="1"/>
</dbReference>
<comment type="similarity">
    <text evidence="4 8">Belongs to the type-II 3-dehydroquinase family.</text>
</comment>
<comment type="function">
    <text evidence="2 8">Catalyzes a trans-dehydration via an enolate intermediate.</text>
</comment>
<dbReference type="UniPathway" id="UPA00053">
    <property type="reaction ID" value="UER00086"/>
</dbReference>
<keyword evidence="7 8" id="KW-0456">Lyase</keyword>
<feature type="active site" description="Proton donor" evidence="8 9">
    <location>
        <position position="99"/>
    </location>
</feature>
<dbReference type="RefSeq" id="WP_113953618.1">
    <property type="nucleotide sequence ID" value="NZ_QNRT01000002.1"/>
</dbReference>
<comment type="subunit">
    <text evidence="5 8">Homododecamer.</text>
</comment>
<reference evidence="12 13" key="1">
    <citation type="submission" date="2018-06" db="EMBL/GenBank/DDBJ databases">
        <title>Genomic Encyclopedia of Type Strains, Phase IV (KMG-IV): sequencing the most valuable type-strain genomes for metagenomic binning, comparative biology and taxonomic classification.</title>
        <authorList>
            <person name="Goeker M."/>
        </authorList>
    </citation>
    <scope>NUCLEOTIDE SEQUENCE [LARGE SCALE GENOMIC DNA]</scope>
    <source>
        <strain evidence="12 13">DSM 24032</strain>
    </source>
</reference>
<dbReference type="GO" id="GO:0019631">
    <property type="term" value="P:quinate catabolic process"/>
    <property type="evidence" value="ECO:0007669"/>
    <property type="project" value="TreeGrafter"/>
</dbReference>
<accession>A0A395JMG1</accession>
<evidence type="ECO:0000313" key="13">
    <source>
        <dbReference type="Proteomes" id="UP000253083"/>
    </source>
</evidence>
<dbReference type="SUPFAM" id="SSF52304">
    <property type="entry name" value="Type II 3-dehydroquinate dehydratase"/>
    <property type="match status" value="1"/>
</dbReference>
<dbReference type="NCBIfam" id="NF003807">
    <property type="entry name" value="PRK05395.1-4"/>
    <property type="match status" value="1"/>
</dbReference>
<dbReference type="Gene3D" id="3.40.50.9100">
    <property type="entry name" value="Dehydroquinase, class II"/>
    <property type="match status" value="1"/>
</dbReference>
<feature type="binding site" evidence="8 10">
    <location>
        <position position="79"/>
    </location>
    <ligand>
        <name>substrate</name>
    </ligand>
</feature>
<evidence type="ECO:0000256" key="9">
    <source>
        <dbReference type="PIRSR" id="PIRSR001399-1"/>
    </source>
</evidence>
<dbReference type="PIRSF" id="PIRSF001399">
    <property type="entry name" value="DHquinase_II"/>
    <property type="match status" value="1"/>
</dbReference>
<dbReference type="NCBIfam" id="TIGR01088">
    <property type="entry name" value="aroQ"/>
    <property type="match status" value="1"/>
</dbReference>
<evidence type="ECO:0000256" key="7">
    <source>
        <dbReference type="ARBA" id="ARBA00023239"/>
    </source>
</evidence>
<evidence type="ECO:0000256" key="10">
    <source>
        <dbReference type="PIRSR" id="PIRSR001399-2"/>
    </source>
</evidence>
<dbReference type="InterPro" id="IPR018509">
    <property type="entry name" value="DHquinase_II_CS"/>
</dbReference>
<dbReference type="GO" id="GO:0009073">
    <property type="term" value="P:aromatic amino acid family biosynthetic process"/>
    <property type="evidence" value="ECO:0007669"/>
    <property type="project" value="UniProtKB-KW"/>
</dbReference>
<comment type="caution">
    <text evidence="12">The sequence shown here is derived from an EMBL/GenBank/DDBJ whole genome shotgun (WGS) entry which is preliminary data.</text>
</comment>
<name>A0A395JMG1_9GAMM</name>
<organism evidence="12 13">
    <name type="scientific">Arenicella xantha</name>
    <dbReference type="NCBI Taxonomy" id="644221"/>
    <lineage>
        <taxon>Bacteria</taxon>
        <taxon>Pseudomonadati</taxon>
        <taxon>Pseudomonadota</taxon>
        <taxon>Gammaproteobacteria</taxon>
        <taxon>Arenicellales</taxon>
        <taxon>Arenicellaceae</taxon>
        <taxon>Arenicella</taxon>
    </lineage>
</organism>
<dbReference type="EMBL" id="QNRT01000002">
    <property type="protein sequence ID" value="RBP50794.1"/>
    <property type="molecule type" value="Genomic_DNA"/>
</dbReference>
<evidence type="ECO:0000256" key="1">
    <source>
        <dbReference type="ARBA" id="ARBA00001864"/>
    </source>
</evidence>
<gene>
    <name evidence="8" type="primary">aroQ</name>
    <name evidence="12" type="ORF">DFR28_102210</name>
</gene>
<feature type="binding site" evidence="8 10">
    <location>
        <begin position="100"/>
        <end position="101"/>
    </location>
    <ligand>
        <name>substrate</name>
    </ligand>
</feature>
<evidence type="ECO:0000256" key="4">
    <source>
        <dbReference type="ARBA" id="ARBA00011037"/>
    </source>
</evidence>
<evidence type="ECO:0000313" key="12">
    <source>
        <dbReference type="EMBL" id="RBP50794.1"/>
    </source>
</evidence>
<evidence type="ECO:0000256" key="2">
    <source>
        <dbReference type="ARBA" id="ARBA00003924"/>
    </source>
</evidence>
<feature type="binding site" evidence="8 10">
    <location>
        <position position="110"/>
    </location>
    <ligand>
        <name>substrate</name>
    </ligand>
</feature>
<evidence type="ECO:0000256" key="3">
    <source>
        <dbReference type="ARBA" id="ARBA00004902"/>
    </source>
</evidence>
<dbReference type="NCBIfam" id="NF003806">
    <property type="entry name" value="PRK05395.1-3"/>
    <property type="match status" value="1"/>
</dbReference>
<keyword evidence="8" id="KW-0057">Aromatic amino acid biosynthesis</keyword>
<dbReference type="InterPro" id="IPR001874">
    <property type="entry name" value="DHquinase_II"/>
</dbReference>